<name>A0ABZ0QNT0_9FIRM</name>
<protein>
    <submittedName>
        <fullName evidence="1">Veg family protein</fullName>
    </submittedName>
</protein>
<dbReference type="Gene3D" id="2.30.30.100">
    <property type="match status" value="1"/>
</dbReference>
<dbReference type="PIRSF" id="PIRSF037257">
    <property type="entry name" value="DUF1021"/>
    <property type="match status" value="1"/>
</dbReference>
<organism evidence="1 2">
    <name type="scientific">Thermaerobacter composti</name>
    <dbReference type="NCBI Taxonomy" id="554949"/>
    <lineage>
        <taxon>Bacteria</taxon>
        <taxon>Bacillati</taxon>
        <taxon>Bacillota</taxon>
        <taxon>Clostridia</taxon>
        <taxon>Eubacteriales</taxon>
        <taxon>Clostridiales Family XVII. Incertae Sedis</taxon>
        <taxon>Thermaerobacter</taxon>
    </lineage>
</organism>
<dbReference type="EMBL" id="CP132508">
    <property type="protein sequence ID" value="WPD19139.1"/>
    <property type="molecule type" value="Genomic_DNA"/>
</dbReference>
<dbReference type="InterPro" id="IPR009366">
    <property type="entry name" value="Protein_Veg"/>
</dbReference>
<keyword evidence="2" id="KW-1185">Reference proteome</keyword>
<reference evidence="1 2" key="1">
    <citation type="submission" date="2023-08" db="EMBL/GenBank/DDBJ databases">
        <title>Genome sequence of Thermaerobacter compostii strain Ins1, a spore-forming filamentous bacterium isolated from a deep geothermal reservoir.</title>
        <authorList>
            <person name="Bregnard D."/>
            <person name="Gonzalez D."/>
            <person name="Junier P."/>
        </authorList>
    </citation>
    <scope>NUCLEOTIDE SEQUENCE [LARGE SCALE GENOMIC DNA]</scope>
    <source>
        <strain evidence="1 2">Ins1</strain>
    </source>
</reference>
<dbReference type="Pfam" id="PF06257">
    <property type="entry name" value="VEG"/>
    <property type="match status" value="1"/>
</dbReference>
<dbReference type="RefSeq" id="WP_135224646.1">
    <property type="nucleotide sequence ID" value="NZ_CP132508.1"/>
</dbReference>
<evidence type="ECO:0000313" key="2">
    <source>
        <dbReference type="Proteomes" id="UP001304683"/>
    </source>
</evidence>
<dbReference type="Proteomes" id="UP001304683">
    <property type="component" value="Chromosome"/>
</dbReference>
<dbReference type="PANTHER" id="PTHR40026:SF1">
    <property type="entry name" value="PROTEIN VEG"/>
    <property type="match status" value="1"/>
</dbReference>
<accession>A0ABZ0QNT0</accession>
<gene>
    <name evidence="1" type="ORF">Q5761_00205</name>
</gene>
<proteinExistence type="predicted"/>
<evidence type="ECO:0000313" key="1">
    <source>
        <dbReference type="EMBL" id="WPD19139.1"/>
    </source>
</evidence>
<sequence length="95" mass="11179">MAESRDVLAEIRRDLENYVGKRVRIRANKGRRRIVEREGTLEKTYPNLFVVKLDEEYQNRRLSYTYTDLLTAMVEVSVYNGKERKKLNYSASSAS</sequence>
<dbReference type="PANTHER" id="PTHR40026">
    <property type="entry name" value="PROTEIN VEG"/>
    <property type="match status" value="1"/>
</dbReference>